<reference evidence="8" key="1">
    <citation type="journal article" date="2019" name="Int. J. Syst. Evol. Microbiol.">
        <title>The Global Catalogue of Microorganisms (GCM) 10K type strain sequencing project: providing services to taxonomists for standard genome sequencing and annotation.</title>
        <authorList>
            <consortium name="The Broad Institute Genomics Platform"/>
            <consortium name="The Broad Institute Genome Sequencing Center for Infectious Disease"/>
            <person name="Wu L."/>
            <person name="Ma J."/>
        </authorList>
    </citation>
    <scope>NUCLEOTIDE SEQUENCE [LARGE SCALE GENOMIC DNA]</scope>
    <source>
        <strain evidence="8">CGMCC 1.15341</strain>
    </source>
</reference>
<dbReference type="Gene3D" id="1.10.8.60">
    <property type="match status" value="1"/>
</dbReference>
<organism evidence="7 8">
    <name type="scientific">Marinobacterium zhoushanense</name>
    <dbReference type="NCBI Taxonomy" id="1679163"/>
    <lineage>
        <taxon>Bacteria</taxon>
        <taxon>Pseudomonadati</taxon>
        <taxon>Pseudomonadota</taxon>
        <taxon>Gammaproteobacteria</taxon>
        <taxon>Oceanospirillales</taxon>
        <taxon>Oceanospirillaceae</taxon>
        <taxon>Marinobacterium</taxon>
    </lineage>
</organism>
<dbReference type="SUPFAM" id="SSF55781">
    <property type="entry name" value="GAF domain-like"/>
    <property type="match status" value="1"/>
</dbReference>
<comment type="caution">
    <text evidence="7">The sequence shown here is derived from an EMBL/GenBank/DDBJ whole genome shotgun (WGS) entry which is preliminary data.</text>
</comment>
<dbReference type="InterPro" id="IPR025943">
    <property type="entry name" value="Sigma_54_int_dom_ATP-bd_2"/>
</dbReference>
<dbReference type="PROSITE" id="PS50045">
    <property type="entry name" value="SIGMA54_INTERACT_4"/>
    <property type="match status" value="1"/>
</dbReference>
<evidence type="ECO:0000256" key="5">
    <source>
        <dbReference type="ARBA" id="ARBA00023163"/>
    </source>
</evidence>
<dbReference type="SUPFAM" id="SSF52540">
    <property type="entry name" value="P-loop containing nucleoside triphosphate hydrolases"/>
    <property type="match status" value="1"/>
</dbReference>
<evidence type="ECO:0000259" key="6">
    <source>
        <dbReference type="PROSITE" id="PS50045"/>
    </source>
</evidence>
<dbReference type="Gene3D" id="1.10.10.60">
    <property type="entry name" value="Homeodomain-like"/>
    <property type="match status" value="1"/>
</dbReference>
<dbReference type="InterPro" id="IPR003593">
    <property type="entry name" value="AAA+_ATPase"/>
</dbReference>
<dbReference type="PANTHER" id="PTHR32071:SF35">
    <property type="entry name" value="ANAEROBIC NITRIC OXIDE REDUCTASE TRANSCRIPTION REGULATOR NORR"/>
    <property type="match status" value="1"/>
</dbReference>
<evidence type="ECO:0000256" key="4">
    <source>
        <dbReference type="ARBA" id="ARBA00023125"/>
    </source>
</evidence>
<sequence>MTVFSMADSMISVVADLSSQMAPETRFERLLEALLKAFPGDAAALLRLKDSVLLPLAIRGLSDDTAGRAFVVEEHPRFAHILMSREPVRFPADSALPDPYDGLIDAVEEPLHIHDCLGVALYIDELPWGVLTLDALAPGAFDGIDPLELRAFVRLTEASIRVSELIHSLQKRFNREHEVAQVLIADLGRTDIIGDSPSIKAMLRELDVVAASDLSVMITGETGVGKELVARHLHAASARADAPLVYVNCAALPENLVESELFGHTRGAFSGAAGARTGKFELAQGGTLFLDEIGEMPLAMQPKLLRALQSGEVQRVGSDQFHQVDVRIIAATNRDLAQEVAQGRFRADLYHRLSVYPIQVPPLRERGRDILRLAGHFLELNRRRLGLHALRLDNSAREALLCYDWPGNVRELEHLLSRAVLRLKADSGAGGRVLSLTADLLDLPQERAIEAAPSNTDDNFTFVTETRTLREATDSFQRDLVIDCLAKCGCNRAAAARELGLDPGNFNRLLKRLQIDVAEVKSGA</sequence>
<dbReference type="InterPro" id="IPR002078">
    <property type="entry name" value="Sigma_54_int"/>
</dbReference>
<dbReference type="EMBL" id="BMIJ01000006">
    <property type="protein sequence ID" value="GGC00556.1"/>
    <property type="molecule type" value="Genomic_DNA"/>
</dbReference>
<dbReference type="Pfam" id="PF01590">
    <property type="entry name" value="GAF"/>
    <property type="match status" value="1"/>
</dbReference>
<keyword evidence="4" id="KW-0238">DNA-binding</keyword>
<accession>A0ABQ1KLJ9</accession>
<dbReference type="InterPro" id="IPR009057">
    <property type="entry name" value="Homeodomain-like_sf"/>
</dbReference>
<dbReference type="RefSeq" id="WP_188749485.1">
    <property type="nucleotide sequence ID" value="NZ_BMIJ01000006.1"/>
</dbReference>
<keyword evidence="1" id="KW-0547">Nucleotide-binding</keyword>
<keyword evidence="2" id="KW-0067">ATP-binding</keyword>
<keyword evidence="3" id="KW-0805">Transcription regulation</keyword>
<dbReference type="InterPro" id="IPR058031">
    <property type="entry name" value="AAA_lid_NorR"/>
</dbReference>
<evidence type="ECO:0000313" key="7">
    <source>
        <dbReference type="EMBL" id="GGC00556.1"/>
    </source>
</evidence>
<keyword evidence="8" id="KW-1185">Reference proteome</keyword>
<dbReference type="InterPro" id="IPR029016">
    <property type="entry name" value="GAF-like_dom_sf"/>
</dbReference>
<dbReference type="InterPro" id="IPR025944">
    <property type="entry name" value="Sigma_54_int_dom_CS"/>
</dbReference>
<keyword evidence="5" id="KW-0804">Transcription</keyword>
<dbReference type="Proteomes" id="UP000629025">
    <property type="component" value="Unassembled WGS sequence"/>
</dbReference>
<dbReference type="PROSITE" id="PS00676">
    <property type="entry name" value="SIGMA54_INTERACT_2"/>
    <property type="match status" value="1"/>
</dbReference>
<dbReference type="Gene3D" id="3.40.50.300">
    <property type="entry name" value="P-loop containing nucleotide triphosphate hydrolases"/>
    <property type="match status" value="1"/>
</dbReference>
<evidence type="ECO:0000256" key="1">
    <source>
        <dbReference type="ARBA" id="ARBA00022741"/>
    </source>
</evidence>
<gene>
    <name evidence="7" type="ORF">GCM10011352_28390</name>
</gene>
<feature type="domain" description="Sigma-54 factor interaction" evidence="6">
    <location>
        <begin position="192"/>
        <end position="421"/>
    </location>
</feature>
<dbReference type="Gene3D" id="3.30.450.40">
    <property type="match status" value="1"/>
</dbReference>
<dbReference type="PROSITE" id="PS00688">
    <property type="entry name" value="SIGMA54_INTERACT_3"/>
    <property type="match status" value="1"/>
</dbReference>
<dbReference type="InterPro" id="IPR027417">
    <property type="entry name" value="P-loop_NTPase"/>
</dbReference>
<dbReference type="CDD" id="cd00009">
    <property type="entry name" value="AAA"/>
    <property type="match status" value="1"/>
</dbReference>
<dbReference type="NCBIfam" id="NF003451">
    <property type="entry name" value="PRK05022.1"/>
    <property type="match status" value="1"/>
</dbReference>
<dbReference type="SUPFAM" id="SSF46689">
    <property type="entry name" value="Homeodomain-like"/>
    <property type="match status" value="1"/>
</dbReference>
<proteinExistence type="predicted"/>
<evidence type="ECO:0000313" key="8">
    <source>
        <dbReference type="Proteomes" id="UP000629025"/>
    </source>
</evidence>
<dbReference type="Pfam" id="PF25601">
    <property type="entry name" value="AAA_lid_14"/>
    <property type="match status" value="1"/>
</dbReference>
<dbReference type="PANTHER" id="PTHR32071">
    <property type="entry name" value="TRANSCRIPTIONAL REGULATORY PROTEIN"/>
    <property type="match status" value="1"/>
</dbReference>
<name>A0ABQ1KLJ9_9GAMM</name>
<dbReference type="SMART" id="SM00382">
    <property type="entry name" value="AAA"/>
    <property type="match status" value="1"/>
</dbReference>
<evidence type="ECO:0000256" key="2">
    <source>
        <dbReference type="ARBA" id="ARBA00022840"/>
    </source>
</evidence>
<protein>
    <submittedName>
        <fullName evidence="7">Anaerobic nitric oxide reductase transcriptional regulator</fullName>
    </submittedName>
</protein>
<dbReference type="InterPro" id="IPR003018">
    <property type="entry name" value="GAF"/>
</dbReference>
<dbReference type="Pfam" id="PF00158">
    <property type="entry name" value="Sigma54_activat"/>
    <property type="match status" value="1"/>
</dbReference>
<dbReference type="InterPro" id="IPR025662">
    <property type="entry name" value="Sigma_54_int_dom_ATP-bd_1"/>
</dbReference>
<evidence type="ECO:0000256" key="3">
    <source>
        <dbReference type="ARBA" id="ARBA00023015"/>
    </source>
</evidence>
<dbReference type="PROSITE" id="PS00675">
    <property type="entry name" value="SIGMA54_INTERACT_1"/>
    <property type="match status" value="1"/>
</dbReference>